<protein>
    <submittedName>
        <fullName evidence="1">FAD-binding protein</fullName>
    </submittedName>
</protein>
<proteinExistence type="predicted"/>
<dbReference type="PATRIC" id="fig|1447256.3.peg.2236"/>
<name>A0A0G9JY19_9BACT</name>
<accession>A0A0G9JY19</accession>
<dbReference type="RefSeq" id="WP_046997306.1">
    <property type="nucleotide sequence ID" value="NZ_JAIQ01000164.1"/>
</dbReference>
<comment type="caution">
    <text evidence="1">The sequence shown here is derived from an EMBL/GenBank/DDBJ whole genome shotgun (WGS) entry which is preliminary data.</text>
</comment>
<gene>
    <name evidence="1" type="ORF">AA20_11405</name>
</gene>
<dbReference type="Proteomes" id="UP000035514">
    <property type="component" value="Unassembled WGS sequence"/>
</dbReference>
<evidence type="ECO:0000313" key="1">
    <source>
        <dbReference type="EMBL" id="KLD96867.1"/>
    </source>
</evidence>
<dbReference type="EMBL" id="JAIQ01000164">
    <property type="protein sequence ID" value="KLD96867.1"/>
    <property type="molecule type" value="Genomic_DNA"/>
</dbReference>
<organism evidence="1 2">
    <name type="scientific">Aliarcobacter butzleri L348</name>
    <dbReference type="NCBI Taxonomy" id="1447256"/>
    <lineage>
        <taxon>Bacteria</taxon>
        <taxon>Pseudomonadati</taxon>
        <taxon>Campylobacterota</taxon>
        <taxon>Epsilonproteobacteria</taxon>
        <taxon>Campylobacterales</taxon>
        <taxon>Arcobacteraceae</taxon>
        <taxon>Aliarcobacter</taxon>
    </lineage>
</organism>
<reference evidence="1 2" key="1">
    <citation type="submission" date="2014-01" db="EMBL/GenBank/DDBJ databases">
        <title>Development of a Comparative Genomic Fingerprinting Assay for High Resolution Genotyping of Arcobacter butzleri.</title>
        <authorList>
            <person name="Webb A.L."/>
            <person name="Inglis G.D."/>
            <person name="Kruczkiewicz P."/>
            <person name="Selinger L.B."/>
            <person name="Taboada E.N."/>
        </authorList>
    </citation>
    <scope>NUCLEOTIDE SEQUENCE [LARGE SCALE GENOMIC DNA]</scope>
    <source>
        <strain evidence="1 2">L348</strain>
    </source>
</reference>
<dbReference type="AlphaFoldDB" id="A0A0G9JY19"/>
<sequence>MFEKYDMLVPQGVIFNLKEIEEMKIIKSDMAKKLIYNNELEVVKIGKKIHISRTELIRFLVANTIKADESKGELE</sequence>
<evidence type="ECO:0000313" key="2">
    <source>
        <dbReference type="Proteomes" id="UP000035514"/>
    </source>
</evidence>